<dbReference type="Pfam" id="PF00990">
    <property type="entry name" value="GGDEF"/>
    <property type="match status" value="1"/>
</dbReference>
<dbReference type="EMBL" id="JAAXKY010000050">
    <property type="protein sequence ID" value="NMH78702.1"/>
    <property type="molecule type" value="Genomic_DNA"/>
</dbReference>
<dbReference type="PROSITE" id="PS50887">
    <property type="entry name" value="GGDEF"/>
    <property type="match status" value="1"/>
</dbReference>
<dbReference type="SMART" id="SM00052">
    <property type="entry name" value="EAL"/>
    <property type="match status" value="1"/>
</dbReference>
<dbReference type="Gene3D" id="3.30.450.20">
    <property type="entry name" value="PAS domain"/>
    <property type="match status" value="1"/>
</dbReference>
<dbReference type="PANTHER" id="PTHR44757:SF2">
    <property type="entry name" value="BIOFILM ARCHITECTURE MAINTENANCE PROTEIN MBAA"/>
    <property type="match status" value="1"/>
</dbReference>
<evidence type="ECO:0000259" key="2">
    <source>
        <dbReference type="PROSITE" id="PS50112"/>
    </source>
</evidence>
<dbReference type="InterPro" id="IPR052155">
    <property type="entry name" value="Biofilm_reg_signaling"/>
</dbReference>
<dbReference type="SMART" id="SM00267">
    <property type="entry name" value="GGDEF"/>
    <property type="match status" value="1"/>
</dbReference>
<dbReference type="Proteomes" id="UP001296706">
    <property type="component" value="Unassembled WGS sequence"/>
</dbReference>
<dbReference type="PANTHER" id="PTHR44757">
    <property type="entry name" value="DIGUANYLATE CYCLASE DGCP"/>
    <property type="match status" value="1"/>
</dbReference>
<dbReference type="InterPro" id="IPR001633">
    <property type="entry name" value="EAL_dom"/>
</dbReference>
<dbReference type="PROSITE" id="PS50883">
    <property type="entry name" value="EAL"/>
    <property type="match status" value="1"/>
</dbReference>
<dbReference type="CDD" id="cd00130">
    <property type="entry name" value="PAS"/>
    <property type="match status" value="1"/>
</dbReference>
<comment type="caution">
    <text evidence="5">The sequence shown here is derived from an EMBL/GenBank/DDBJ whole genome shotgun (WGS) entry which is preliminary data.</text>
</comment>
<feature type="domain" description="GGDEF" evidence="4">
    <location>
        <begin position="544"/>
        <end position="679"/>
    </location>
</feature>
<feature type="region of interest" description="Disordered" evidence="1">
    <location>
        <begin position="1"/>
        <end position="27"/>
    </location>
</feature>
<proteinExistence type="predicted"/>
<accession>A0ABX1RE96</accession>
<dbReference type="Pfam" id="PF00563">
    <property type="entry name" value="EAL"/>
    <property type="match status" value="1"/>
</dbReference>
<evidence type="ECO:0000259" key="3">
    <source>
        <dbReference type="PROSITE" id="PS50883"/>
    </source>
</evidence>
<dbReference type="CDD" id="cd01948">
    <property type="entry name" value="EAL"/>
    <property type="match status" value="1"/>
</dbReference>
<feature type="domain" description="PAS" evidence="2">
    <location>
        <begin position="373"/>
        <end position="432"/>
    </location>
</feature>
<dbReference type="InterPro" id="IPR000160">
    <property type="entry name" value="GGDEF_dom"/>
</dbReference>
<keyword evidence="6" id="KW-1185">Reference proteome</keyword>
<dbReference type="InterPro" id="IPR035965">
    <property type="entry name" value="PAS-like_dom_sf"/>
</dbReference>
<dbReference type="Gene3D" id="3.30.70.270">
    <property type="match status" value="1"/>
</dbReference>
<dbReference type="PROSITE" id="PS50112">
    <property type="entry name" value="PAS"/>
    <property type="match status" value="1"/>
</dbReference>
<evidence type="ECO:0000256" key="1">
    <source>
        <dbReference type="SAM" id="MobiDB-lite"/>
    </source>
</evidence>
<gene>
    <name evidence="5" type="ORF">HF577_16635</name>
</gene>
<evidence type="ECO:0000313" key="5">
    <source>
        <dbReference type="EMBL" id="NMH78702.1"/>
    </source>
</evidence>
<dbReference type="SUPFAM" id="SSF55073">
    <property type="entry name" value="Nucleotide cyclase"/>
    <property type="match status" value="1"/>
</dbReference>
<evidence type="ECO:0000259" key="4">
    <source>
        <dbReference type="PROSITE" id="PS50887"/>
    </source>
</evidence>
<feature type="region of interest" description="Disordered" evidence="1">
    <location>
        <begin position="70"/>
        <end position="96"/>
    </location>
</feature>
<feature type="compositionally biased region" description="Basic and acidic residues" evidence="1">
    <location>
        <begin position="1"/>
        <end position="11"/>
    </location>
</feature>
<dbReference type="CDD" id="cd01949">
    <property type="entry name" value="GGDEF"/>
    <property type="match status" value="1"/>
</dbReference>
<dbReference type="NCBIfam" id="TIGR00254">
    <property type="entry name" value="GGDEF"/>
    <property type="match status" value="1"/>
</dbReference>
<dbReference type="InterPro" id="IPR043128">
    <property type="entry name" value="Rev_trsase/Diguanyl_cyclase"/>
</dbReference>
<evidence type="ECO:0000313" key="6">
    <source>
        <dbReference type="Proteomes" id="UP001296706"/>
    </source>
</evidence>
<dbReference type="RefSeq" id="WP_169396775.1">
    <property type="nucleotide sequence ID" value="NZ_JAAXKY010000050.1"/>
</dbReference>
<dbReference type="SUPFAM" id="SSF141868">
    <property type="entry name" value="EAL domain-like"/>
    <property type="match status" value="1"/>
</dbReference>
<dbReference type="InterPro" id="IPR000014">
    <property type="entry name" value="PAS"/>
</dbReference>
<protein>
    <submittedName>
        <fullName evidence="5">EAL domain-containing protein</fullName>
    </submittedName>
</protein>
<dbReference type="Pfam" id="PF13188">
    <property type="entry name" value="PAS_8"/>
    <property type="match status" value="1"/>
</dbReference>
<dbReference type="SUPFAM" id="SSF55785">
    <property type="entry name" value="PYP-like sensor domain (PAS domain)"/>
    <property type="match status" value="1"/>
</dbReference>
<feature type="domain" description="EAL" evidence="3">
    <location>
        <begin position="688"/>
        <end position="941"/>
    </location>
</feature>
<reference evidence="5 6" key="1">
    <citation type="submission" date="2020-04" db="EMBL/GenBank/DDBJ databases">
        <authorList>
            <person name="Klaysubun C."/>
            <person name="Duangmal K."/>
            <person name="Lipun K."/>
        </authorList>
    </citation>
    <scope>NUCLEOTIDE SEQUENCE [LARGE SCALE GENOMIC DNA]</scope>
    <source>
        <strain evidence="5 6">JCM 11839</strain>
    </source>
</reference>
<dbReference type="InterPro" id="IPR029787">
    <property type="entry name" value="Nucleotide_cyclase"/>
</dbReference>
<name>A0ABX1RE96_9PSEU</name>
<dbReference type="InterPro" id="IPR035919">
    <property type="entry name" value="EAL_sf"/>
</dbReference>
<organism evidence="5 6">
    <name type="scientific">Pseudonocardia xinjiangensis</name>
    <dbReference type="NCBI Taxonomy" id="75289"/>
    <lineage>
        <taxon>Bacteria</taxon>
        <taxon>Bacillati</taxon>
        <taxon>Actinomycetota</taxon>
        <taxon>Actinomycetes</taxon>
        <taxon>Pseudonocardiales</taxon>
        <taxon>Pseudonocardiaceae</taxon>
        <taxon>Pseudonocardia</taxon>
    </lineage>
</organism>
<sequence length="955" mass="100457">MTAGGHVDELGHQSGEGSAGGQAAGPNEADRLITEAAARADLLRSRHAVFGREMHPRAAMFLARAARATAAVPQRSEGERSGDAGAGDRAPGSTADPRAVQLAELGEPAAGRSASHVLPALRDAVFGSSLLPHATAGPEIVPLPAAPALVCDSAEHILRVNSALLRLSGRDTDGPAVHPADAMRGGHEPGGGLFGLTLSQLVVGPDADARLVRVDGSRVRVRVVRWELPGAGLSAVVLVELDDCSALASRVVDPGWTAELERLARVGTWTFDLATSTLHRSETLQELYRSLGVDPDGAGSAPVEGQQVALLCQSLRSGARAGDHHLDLPLPGNRMLSCRAEVECSDDGTPVRLVGVVHDVSAERLARRRVELSGQRFADLMSIVPSGVALVDPSGRVVDANPGLCRLLDTSLERLRGIQAAALSVDELLIPDTWPAEVPAADGGPVLPGWLRPVPPGAGHAYRVGAAPLRRGDGTTVWCEMAVSVTSADDGGWFWLVACTDISDRRRAAEVLRSAGTVDELTRLPNRAACLELVDRLLTGASRYRVAVVCGDLDDFARVNSSLGYEAGDDLLLTLAGRLQRELPVSCTAGRLSGDEFVVICSDHTEVGGPDLLAKVVADLLTTTITVHGRPVQLTASVGLATSLPTGEARAADLLRFAEAAMHDAKRRQSRGAIGMATDGIMSSATQALDLEAELREAIAGDSLVLEYQPVVGPDGTVLSAEALVRWPHPDRGLISPADFLPVAQRSGLLRELDLWVLRTAAREAAGWPEHRGRKPAVAINLAGLLPSEVDFLTVVSDTLIDAGLAWNRLVLELVETSLVALPPHALAAMAELVERGLRFAVDDFGTGYSSLARLKELPAQIVKVDRSFVTGIADCPADFAVARAVVDMARAMGRTTVAEGVETADQFHVLRGIGVDAYPGWLFSRPLPAVRLRDVLLQGRIPTPASATPATPAT</sequence>
<dbReference type="Gene3D" id="3.20.20.450">
    <property type="entry name" value="EAL domain"/>
    <property type="match status" value="1"/>
</dbReference>